<keyword evidence="4" id="KW-0812">Transmembrane</keyword>
<evidence type="ECO:0000313" key="8">
    <source>
        <dbReference type="EMBL" id="KUP95772.1"/>
    </source>
</evidence>
<evidence type="ECO:0000256" key="2">
    <source>
        <dbReference type="ARBA" id="ARBA00006448"/>
    </source>
</evidence>
<evidence type="ECO:0000256" key="6">
    <source>
        <dbReference type="ARBA" id="ARBA00023136"/>
    </source>
</evidence>
<accession>A0A147KEQ0</accession>
<dbReference type="PATRIC" id="fig|665004.4.peg.1890"/>
<comment type="caution">
    <text evidence="8">The sequence shown here is derived from an EMBL/GenBank/DDBJ whole genome shotgun (WGS) entry which is preliminary data.</text>
</comment>
<keyword evidence="3" id="KW-1003">Cell membrane</keyword>
<dbReference type="InterPro" id="IPR023090">
    <property type="entry name" value="UPF0702_alpha/beta_dom_sf"/>
</dbReference>
<dbReference type="PANTHER" id="PTHR34582:SF6">
    <property type="entry name" value="UPF0702 TRANSMEMBRANE PROTEIN YCAP"/>
    <property type="match status" value="1"/>
</dbReference>
<comment type="subcellular location">
    <subcellularLocation>
        <location evidence="1">Cell membrane</location>
        <topology evidence="1">Multi-pass membrane protein</topology>
    </subcellularLocation>
</comment>
<organism evidence="8 9">
    <name type="scientific">Thermobifida cellulosilytica TB100</name>
    <dbReference type="NCBI Taxonomy" id="665004"/>
    <lineage>
        <taxon>Bacteria</taxon>
        <taxon>Bacillati</taxon>
        <taxon>Actinomycetota</taxon>
        <taxon>Actinomycetes</taxon>
        <taxon>Streptosporangiales</taxon>
        <taxon>Nocardiopsidaceae</taxon>
        <taxon>Thermobifida</taxon>
    </lineage>
</organism>
<dbReference type="Proteomes" id="UP000074382">
    <property type="component" value="Unassembled WGS sequence"/>
</dbReference>
<dbReference type="RefSeq" id="WP_068755384.1">
    <property type="nucleotide sequence ID" value="NZ_KQ950181.1"/>
</dbReference>
<feature type="domain" description="YetF C-terminal" evidence="7">
    <location>
        <begin position="79"/>
        <end position="147"/>
    </location>
</feature>
<evidence type="ECO:0000313" key="9">
    <source>
        <dbReference type="Proteomes" id="UP000074382"/>
    </source>
</evidence>
<dbReference type="PANTHER" id="PTHR34582">
    <property type="entry name" value="UPF0702 TRANSMEMBRANE PROTEIN YCAP"/>
    <property type="match status" value="1"/>
</dbReference>
<evidence type="ECO:0000256" key="5">
    <source>
        <dbReference type="ARBA" id="ARBA00022989"/>
    </source>
</evidence>
<gene>
    <name evidence="8" type="ORF">AC529_15825</name>
</gene>
<dbReference type="OrthoDB" id="9778331at2"/>
<sequence>MDPVLRTLAVYAVLLVVFRLAGKRSMAQLTTFDLLLLLVVSEATQQALLGEDFSLTGATLVIVTLVAVERTADFLRWRFGWFARATQGRPVVLVAGGKVLAEPMARNHVTESEILAAARSSQGISDMAQIDYAILEESGTISILPRSRSD</sequence>
<dbReference type="Gene3D" id="3.30.240.20">
    <property type="entry name" value="bsu07140 like domains"/>
    <property type="match status" value="1"/>
</dbReference>
<evidence type="ECO:0000256" key="4">
    <source>
        <dbReference type="ARBA" id="ARBA00022692"/>
    </source>
</evidence>
<keyword evidence="5" id="KW-1133">Transmembrane helix</keyword>
<comment type="similarity">
    <text evidence="2">Belongs to the UPF0702 family.</text>
</comment>
<evidence type="ECO:0000256" key="1">
    <source>
        <dbReference type="ARBA" id="ARBA00004651"/>
    </source>
</evidence>
<protein>
    <submittedName>
        <fullName evidence="8">Membrane protein</fullName>
    </submittedName>
</protein>
<keyword evidence="6" id="KW-0472">Membrane</keyword>
<keyword evidence="9" id="KW-1185">Reference proteome</keyword>
<dbReference type="EMBL" id="LGEM01000109">
    <property type="protein sequence ID" value="KUP95772.1"/>
    <property type="molecule type" value="Genomic_DNA"/>
</dbReference>
<dbReference type="InterPro" id="IPR007353">
    <property type="entry name" value="DUF421"/>
</dbReference>
<reference evidence="9" key="1">
    <citation type="journal article" date="2017" name="Acta Aliment.">
        <title>Plant polysaccharide degrading enzyme system of Thermpbifida cellulosilytica TB100 revealed by de novo genome project data.</title>
        <authorList>
            <person name="Toth A."/>
            <person name="Baka E."/>
            <person name="Luzics S."/>
            <person name="Bata-Vidacs I."/>
            <person name="Nagy I."/>
            <person name="Balint B."/>
            <person name="Herceg R."/>
            <person name="Olasz F."/>
            <person name="Wilk T."/>
            <person name="Nagy T."/>
            <person name="Kriszt B."/>
            <person name="Nagy I."/>
            <person name="Kukolya J."/>
        </authorList>
    </citation>
    <scope>NUCLEOTIDE SEQUENCE [LARGE SCALE GENOMIC DNA]</scope>
    <source>
        <strain evidence="9">TB100</strain>
    </source>
</reference>
<dbReference type="AlphaFoldDB" id="A0A147KEQ0"/>
<evidence type="ECO:0000256" key="3">
    <source>
        <dbReference type="ARBA" id="ARBA00022475"/>
    </source>
</evidence>
<dbReference type="GO" id="GO:0005886">
    <property type="term" value="C:plasma membrane"/>
    <property type="evidence" value="ECO:0007669"/>
    <property type="project" value="UniProtKB-SubCell"/>
</dbReference>
<dbReference type="STRING" id="665004.AC529_15825"/>
<proteinExistence type="inferred from homology"/>
<name>A0A147KEQ0_THECS</name>
<evidence type="ECO:0000259" key="7">
    <source>
        <dbReference type="Pfam" id="PF04239"/>
    </source>
</evidence>
<dbReference type="Pfam" id="PF04239">
    <property type="entry name" value="DUF421"/>
    <property type="match status" value="1"/>
</dbReference>